<dbReference type="PANTHER" id="PTHR13109:SF7">
    <property type="entry name" value="NEUROCHONDRIN"/>
    <property type="match status" value="1"/>
</dbReference>
<evidence type="ECO:0000256" key="2">
    <source>
        <dbReference type="ARBA" id="ARBA00018324"/>
    </source>
</evidence>
<dbReference type="GO" id="GO:0031175">
    <property type="term" value="P:neuron projection development"/>
    <property type="evidence" value="ECO:0007669"/>
    <property type="project" value="TreeGrafter"/>
</dbReference>
<dbReference type="GO" id="GO:0048168">
    <property type="term" value="P:regulation of neuronal synaptic plasticity"/>
    <property type="evidence" value="ECO:0007669"/>
    <property type="project" value="TreeGrafter"/>
</dbReference>
<evidence type="ECO:0000313" key="4">
    <source>
        <dbReference type="Ensembl" id="ENSSFOP00015034999.2"/>
    </source>
</evidence>
<reference evidence="4" key="3">
    <citation type="submission" date="2025-09" db="UniProtKB">
        <authorList>
            <consortium name="Ensembl"/>
        </authorList>
    </citation>
    <scope>IDENTIFICATION</scope>
</reference>
<dbReference type="Ensembl" id="ENSSFOT00015035384.2">
    <property type="protein sequence ID" value="ENSSFOP00015034999.2"/>
    <property type="gene ID" value="ENSSFOG00015022278.2"/>
</dbReference>
<dbReference type="InterPro" id="IPR016024">
    <property type="entry name" value="ARM-type_fold"/>
</dbReference>
<gene>
    <name evidence="4" type="primary">NCDN</name>
    <name evidence="4" type="synonym">ncdn</name>
</gene>
<name>A0A8C9S8X7_SCLFO</name>
<dbReference type="InterPro" id="IPR008709">
    <property type="entry name" value="Neurochondrin"/>
</dbReference>
<feature type="region of interest" description="Disordered" evidence="3">
    <location>
        <begin position="1"/>
        <end position="31"/>
    </location>
</feature>
<dbReference type="Proteomes" id="UP000694397">
    <property type="component" value="Chromosome 23"/>
</dbReference>
<sequence>MAGTGGSTDGGTTSLPGSEEDAADGGAERRGLSADKQELLERCLDMLTQAQNDSQTLAALLVITRLCPANQLDRATLQRLFDAVGLALPARLLMTAMQTSAGSALSPEDMLSLGSSLLSALSSVPAMAAHPQLLRTVPLLLTLLSEGLEGDSAECAQLDEVVAIDCYSVLSAVCASAQGPEKLLARGAVPALCRAAARKLPQSRQMGVPLLGHLLSSRVGPAAWSRHPAELSSLLTGLATDFCQASDHSRLDMCALMAQFLPPCDGVPESAERELQEVGSRLWGALRPLVQAKIAPAQLGEVLVLSACVLDLFGWEPVRMALEEPPGTELLPRQRNTVTACYRIMEAAMEQACRPEPEPNSAQQRAALTGLSLQQSRQVLGALEEAFSAVIYYLQQVDISRHGDPFVFASFRALCAWLAEETSCLRKEVTALLPTLVSYVRGLLEAQEPGGGLIRWMSNMSVSSFAVRCPNVLPLLPRYLLPALCHLTAEEEPRRVLLTLETHALLVEFLGRSWHYMKAQGGKVGSRDSSMETACSALLNLAVTETALIREEPCFRALQSLLSDMLPSLLHKPRLLVLAANVCTLGLMIGRTIPVSTGVCSPVDPVLRRFFSTALRFLSGALSGPDAGGGPARVSPAWEEWWDETHQLWALGYQALAACAGVQPWVVALARDGGWLAETLALLSSCSALPRSHSQEVLEEVLMALAHHCPLCRGDIAACVSDCSGGPLRSMARLQGCLAE</sequence>
<protein>
    <recommendedName>
        <fullName evidence="2">Neurochondrin</fullName>
    </recommendedName>
</protein>
<dbReference type="GO" id="GO:0030425">
    <property type="term" value="C:dendrite"/>
    <property type="evidence" value="ECO:0007669"/>
    <property type="project" value="TreeGrafter"/>
</dbReference>
<reference evidence="4 5" key="1">
    <citation type="submission" date="2019-04" db="EMBL/GenBank/DDBJ databases">
        <authorList>
            <consortium name="Wellcome Sanger Institute Data Sharing"/>
        </authorList>
    </citation>
    <scope>NUCLEOTIDE SEQUENCE [LARGE SCALE GENOMIC DNA]</scope>
</reference>
<proteinExistence type="inferred from homology"/>
<organism evidence="4 5">
    <name type="scientific">Scleropages formosus</name>
    <name type="common">Asian bonytongue</name>
    <name type="synonym">Osteoglossum formosum</name>
    <dbReference type="NCBI Taxonomy" id="113540"/>
    <lineage>
        <taxon>Eukaryota</taxon>
        <taxon>Metazoa</taxon>
        <taxon>Chordata</taxon>
        <taxon>Craniata</taxon>
        <taxon>Vertebrata</taxon>
        <taxon>Euteleostomi</taxon>
        <taxon>Actinopterygii</taxon>
        <taxon>Neopterygii</taxon>
        <taxon>Teleostei</taxon>
        <taxon>Osteoglossocephala</taxon>
        <taxon>Osteoglossomorpha</taxon>
        <taxon>Osteoglossiformes</taxon>
        <taxon>Osteoglossidae</taxon>
        <taxon>Scleropages</taxon>
    </lineage>
</organism>
<dbReference type="SUPFAM" id="SSF48371">
    <property type="entry name" value="ARM repeat"/>
    <property type="match status" value="1"/>
</dbReference>
<dbReference type="PANTHER" id="PTHR13109">
    <property type="entry name" value="NEUROCHONDRIN"/>
    <property type="match status" value="1"/>
</dbReference>
<keyword evidence="5" id="KW-1185">Reference proteome</keyword>
<dbReference type="AlphaFoldDB" id="A0A8C9S8X7"/>
<dbReference type="OrthoDB" id="8186546at2759"/>
<comment type="similarity">
    <text evidence="1">Belongs to the neurochondrin family.</text>
</comment>
<reference evidence="4" key="2">
    <citation type="submission" date="2025-08" db="UniProtKB">
        <authorList>
            <consortium name="Ensembl"/>
        </authorList>
    </citation>
    <scope>IDENTIFICATION</scope>
</reference>
<dbReference type="Pfam" id="PF05536">
    <property type="entry name" value="Neurochondrin"/>
    <property type="match status" value="1"/>
</dbReference>
<evidence type="ECO:0000256" key="1">
    <source>
        <dbReference type="ARBA" id="ARBA00006927"/>
    </source>
</evidence>
<evidence type="ECO:0000313" key="5">
    <source>
        <dbReference type="Proteomes" id="UP000694397"/>
    </source>
</evidence>
<evidence type="ECO:0000256" key="3">
    <source>
        <dbReference type="SAM" id="MobiDB-lite"/>
    </source>
</evidence>
<accession>A0A8C9S8X7</accession>
<dbReference type="GeneTree" id="ENSGT00390000013601"/>